<dbReference type="EMBL" id="WPIK01000015">
    <property type="protein sequence ID" value="MVN22945.1"/>
    <property type="molecule type" value="Genomic_DNA"/>
</dbReference>
<dbReference type="InterPro" id="IPR011004">
    <property type="entry name" value="Trimer_LpxA-like_sf"/>
</dbReference>
<sequence>MGLKDAVKNNPSLKKLVHWTLIPTGQAKPRTWVKWFVNPFFHKKKQGSMIRRRTRMDVFPFNRFELGQNAVIEDFCTINNGVGNVLIGDKTTIGMSNVLIGPVIIGKNVIIAQNVVISGLNHNYEDVNLPIQAQGVKTALVVIEDDCWIGANAVVTAGTTIGKHCVIAAGAVVTKNVPSFSVAAGNPAGIIKKYDQGQKAWIKVN</sequence>
<dbReference type="Pfam" id="PF00132">
    <property type="entry name" value="Hexapep"/>
    <property type="match status" value="1"/>
</dbReference>
<proteinExistence type="inferred from homology"/>
<accession>A0A7K1T052</accession>
<dbReference type="InterPro" id="IPR051159">
    <property type="entry name" value="Hexapeptide_acetyltransf"/>
</dbReference>
<evidence type="ECO:0000256" key="1">
    <source>
        <dbReference type="ARBA" id="ARBA00007274"/>
    </source>
</evidence>
<reference evidence="3 4" key="1">
    <citation type="submission" date="2019-12" db="EMBL/GenBank/DDBJ databases">
        <title>Mucilaginibacter sp. HMF7410 genome sequencing and assembly.</title>
        <authorList>
            <person name="Kang H."/>
            <person name="Cha I."/>
            <person name="Kim H."/>
            <person name="Joh K."/>
        </authorList>
    </citation>
    <scope>NUCLEOTIDE SEQUENCE [LARGE SCALE GENOMIC DNA]</scope>
    <source>
        <strain evidence="3 4">HMF7410</strain>
    </source>
</reference>
<dbReference type="Pfam" id="PF14602">
    <property type="entry name" value="Hexapep_2"/>
    <property type="match status" value="1"/>
</dbReference>
<dbReference type="GO" id="GO:0005829">
    <property type="term" value="C:cytosol"/>
    <property type="evidence" value="ECO:0007669"/>
    <property type="project" value="TreeGrafter"/>
</dbReference>
<keyword evidence="3" id="KW-0012">Acyltransferase</keyword>
<comment type="caution">
    <text evidence="3">The sequence shown here is derived from an EMBL/GenBank/DDBJ whole genome shotgun (WGS) entry which is preliminary data.</text>
</comment>
<gene>
    <name evidence="3" type="ORF">GO621_15575</name>
</gene>
<dbReference type="RefSeq" id="WP_157568685.1">
    <property type="nucleotide sequence ID" value="NZ_WPIK01000015.1"/>
</dbReference>
<keyword evidence="2 3" id="KW-0808">Transferase</keyword>
<dbReference type="Proteomes" id="UP000462014">
    <property type="component" value="Unassembled WGS sequence"/>
</dbReference>
<name>A0A7K1T052_9SPHI</name>
<dbReference type="InterPro" id="IPR001451">
    <property type="entry name" value="Hexapep"/>
</dbReference>
<evidence type="ECO:0000313" key="4">
    <source>
        <dbReference type="Proteomes" id="UP000462014"/>
    </source>
</evidence>
<dbReference type="GO" id="GO:0008374">
    <property type="term" value="F:O-acyltransferase activity"/>
    <property type="evidence" value="ECO:0007669"/>
    <property type="project" value="TreeGrafter"/>
</dbReference>
<dbReference type="CDD" id="cd04647">
    <property type="entry name" value="LbH_MAT_like"/>
    <property type="match status" value="1"/>
</dbReference>
<protein>
    <submittedName>
        <fullName evidence="3">Acyltransferase</fullName>
    </submittedName>
</protein>
<keyword evidence="4" id="KW-1185">Reference proteome</keyword>
<evidence type="ECO:0000313" key="3">
    <source>
        <dbReference type="EMBL" id="MVN22945.1"/>
    </source>
</evidence>
<comment type="similarity">
    <text evidence="1">Belongs to the transferase hexapeptide repeat family.</text>
</comment>
<evidence type="ECO:0000256" key="2">
    <source>
        <dbReference type="ARBA" id="ARBA00022679"/>
    </source>
</evidence>
<dbReference type="AlphaFoldDB" id="A0A7K1T052"/>
<dbReference type="Gene3D" id="2.160.10.10">
    <property type="entry name" value="Hexapeptide repeat proteins"/>
    <property type="match status" value="1"/>
</dbReference>
<organism evidence="3 4">
    <name type="scientific">Mucilaginibacter arboris</name>
    <dbReference type="NCBI Taxonomy" id="2682090"/>
    <lineage>
        <taxon>Bacteria</taxon>
        <taxon>Pseudomonadati</taxon>
        <taxon>Bacteroidota</taxon>
        <taxon>Sphingobacteriia</taxon>
        <taxon>Sphingobacteriales</taxon>
        <taxon>Sphingobacteriaceae</taxon>
        <taxon>Mucilaginibacter</taxon>
    </lineage>
</organism>
<dbReference type="SUPFAM" id="SSF51161">
    <property type="entry name" value="Trimeric LpxA-like enzymes"/>
    <property type="match status" value="1"/>
</dbReference>
<dbReference type="PANTHER" id="PTHR23416">
    <property type="entry name" value="SIALIC ACID SYNTHASE-RELATED"/>
    <property type="match status" value="1"/>
</dbReference>
<dbReference type="PANTHER" id="PTHR23416:SF23">
    <property type="entry name" value="ACETYLTRANSFERASE C18B11.09C-RELATED"/>
    <property type="match status" value="1"/>
</dbReference>